<name>A0ABU6RBD7_9FABA</name>
<organism evidence="1 2">
    <name type="scientific">Stylosanthes scabra</name>
    <dbReference type="NCBI Taxonomy" id="79078"/>
    <lineage>
        <taxon>Eukaryota</taxon>
        <taxon>Viridiplantae</taxon>
        <taxon>Streptophyta</taxon>
        <taxon>Embryophyta</taxon>
        <taxon>Tracheophyta</taxon>
        <taxon>Spermatophyta</taxon>
        <taxon>Magnoliopsida</taxon>
        <taxon>eudicotyledons</taxon>
        <taxon>Gunneridae</taxon>
        <taxon>Pentapetalae</taxon>
        <taxon>rosids</taxon>
        <taxon>fabids</taxon>
        <taxon>Fabales</taxon>
        <taxon>Fabaceae</taxon>
        <taxon>Papilionoideae</taxon>
        <taxon>50 kb inversion clade</taxon>
        <taxon>dalbergioids sensu lato</taxon>
        <taxon>Dalbergieae</taxon>
        <taxon>Pterocarpus clade</taxon>
        <taxon>Stylosanthes</taxon>
    </lineage>
</organism>
<gene>
    <name evidence="1" type="ORF">PIB30_028926</name>
</gene>
<evidence type="ECO:0000313" key="2">
    <source>
        <dbReference type="Proteomes" id="UP001341840"/>
    </source>
</evidence>
<protein>
    <submittedName>
        <fullName evidence="1">Uncharacterized protein</fullName>
    </submittedName>
</protein>
<accession>A0ABU6RBD7</accession>
<dbReference type="Proteomes" id="UP001341840">
    <property type="component" value="Unassembled WGS sequence"/>
</dbReference>
<reference evidence="1 2" key="1">
    <citation type="journal article" date="2023" name="Plants (Basel)">
        <title>Bridging the Gap: Combining Genomics and Transcriptomics Approaches to Understand Stylosanthes scabra, an Orphan Legume from the Brazilian Caatinga.</title>
        <authorList>
            <person name="Ferreira-Neto J.R.C."/>
            <person name="da Silva M.D."/>
            <person name="Binneck E."/>
            <person name="de Melo N.F."/>
            <person name="da Silva R.H."/>
            <person name="de Melo A.L.T.M."/>
            <person name="Pandolfi V."/>
            <person name="Bustamante F.O."/>
            <person name="Brasileiro-Vidal A.C."/>
            <person name="Benko-Iseppon A.M."/>
        </authorList>
    </citation>
    <scope>NUCLEOTIDE SEQUENCE [LARGE SCALE GENOMIC DNA]</scope>
    <source>
        <tissue evidence="1">Leaves</tissue>
    </source>
</reference>
<proteinExistence type="predicted"/>
<sequence length="121" mass="13376">MPQMFKSTTARVDTGRIPPNIPLVVLAEMQTQEDTCNERRPKRELQHSRVGFGVPMMTLRRPFNTFVQKPNLMEFKGQATGGGGDGGGGVAMGGSSVWELTIFNRRRTANIDDIALLEPMI</sequence>
<comment type="caution">
    <text evidence="1">The sequence shown here is derived from an EMBL/GenBank/DDBJ whole genome shotgun (WGS) entry which is preliminary data.</text>
</comment>
<dbReference type="EMBL" id="JASCZI010030324">
    <property type="protein sequence ID" value="MED6121303.1"/>
    <property type="molecule type" value="Genomic_DNA"/>
</dbReference>
<keyword evidence="2" id="KW-1185">Reference proteome</keyword>
<evidence type="ECO:0000313" key="1">
    <source>
        <dbReference type="EMBL" id="MED6121303.1"/>
    </source>
</evidence>